<dbReference type="CDD" id="cd03801">
    <property type="entry name" value="GT4_PimA-like"/>
    <property type="match status" value="1"/>
</dbReference>
<dbReference type="Gene3D" id="3.40.50.2000">
    <property type="entry name" value="Glycogen Phosphorylase B"/>
    <property type="match status" value="2"/>
</dbReference>
<reference evidence="3 4" key="1">
    <citation type="journal article" date="2016" name="Genome Announc.">
        <title>Draft Genome Sequence of the Rumen Methanogen Methanobrevibacter olleyae YLM1.</title>
        <authorList>
            <person name="Kelly W.J."/>
            <person name="Li D."/>
            <person name="Lambie S.C."/>
            <person name="Cox F."/>
            <person name="Attwood G.T."/>
            <person name="Altermann E."/>
            <person name="Leahy S.C."/>
        </authorList>
    </citation>
    <scope>NUCLEOTIDE SEQUENCE [LARGE SCALE GENOMIC DNA]</scope>
    <source>
        <strain evidence="3 4">YLM1</strain>
    </source>
</reference>
<sequence>MKIAMVGQFPPHIGGVGVHIHSLAKKLIKEGHEVYVITYPHKDIKDIDGIHVIGTKGVNIPGLRGLFFAINGKRELKKLIEKENIDIIHGHYLLPAGWTSVKAGKSTKTKTYVTSHGSDMFEIYKKQSLIRPLIKKVLKDADVVLAVSDTLKNEIINTKIPDIEKKTRLHWNSVDINKFQTTKDNESKFKKELVNKFNIAADKPIILFVGNIIKRKNVDLLIEAKKQLKAKANLVIVGDGPLLRQLKDKTENEYLEGNLDNVYFTGSRTDIEDIIPSCDLLVLPSFTESFGLVLIEALACGKPVIGSNVGGIKEIITEDVGLLINPNDSEDLAKAIDRILTDKDLREKFQSNARNRAKDFSETKLPYDELN</sequence>
<feature type="domain" description="Glycosyltransferase subfamily 4-like N-terminal" evidence="2">
    <location>
        <begin position="13"/>
        <end position="176"/>
    </location>
</feature>
<dbReference type="RefSeq" id="WP_067147158.1">
    <property type="nucleotide sequence ID" value="NZ_CP014265.1"/>
</dbReference>
<dbReference type="PANTHER" id="PTHR45947:SF3">
    <property type="entry name" value="SULFOQUINOVOSYL TRANSFERASE SQD2"/>
    <property type="match status" value="1"/>
</dbReference>
<evidence type="ECO:0000259" key="1">
    <source>
        <dbReference type="Pfam" id="PF00534"/>
    </source>
</evidence>
<dbReference type="PATRIC" id="fig|294671.3.peg.1197"/>
<name>A0A126R0X1_METOL</name>
<protein>
    <submittedName>
        <fullName evidence="3">Glycosyl transferase GT4 family</fullName>
    </submittedName>
</protein>
<dbReference type="SUPFAM" id="SSF53756">
    <property type="entry name" value="UDP-Glycosyltransferase/glycogen phosphorylase"/>
    <property type="match status" value="1"/>
</dbReference>
<dbReference type="STRING" id="294671.YLM1_1147"/>
<accession>A0A126R0X1</accession>
<dbReference type="Pfam" id="PF13439">
    <property type="entry name" value="Glyco_transf_4"/>
    <property type="match status" value="1"/>
</dbReference>
<organism evidence="3 4">
    <name type="scientific">Methanobrevibacter olleyae</name>
    <dbReference type="NCBI Taxonomy" id="294671"/>
    <lineage>
        <taxon>Archaea</taxon>
        <taxon>Methanobacteriati</taxon>
        <taxon>Methanobacteriota</taxon>
        <taxon>Methanomada group</taxon>
        <taxon>Methanobacteria</taxon>
        <taxon>Methanobacteriales</taxon>
        <taxon>Methanobacteriaceae</taxon>
        <taxon>Methanobrevibacter</taxon>
    </lineage>
</organism>
<dbReference type="Proteomes" id="UP000066376">
    <property type="component" value="Chromosome"/>
</dbReference>
<gene>
    <name evidence="3" type="ORF">YLM1_1147</name>
</gene>
<dbReference type="GO" id="GO:0016757">
    <property type="term" value="F:glycosyltransferase activity"/>
    <property type="evidence" value="ECO:0007669"/>
    <property type="project" value="InterPro"/>
</dbReference>
<reference evidence="4" key="2">
    <citation type="submission" date="2016-02" db="EMBL/GenBank/DDBJ databases">
        <title>The draft genome sequence of the rumen methanogen Methanobrevibacter olleyae YLM1.</title>
        <authorList>
            <consortium name="New Zealand Agricultural Greenhouse Gas Research Centre/Pastoral Greenhouse Gas Research Consortium"/>
            <person name="Kelly W.J."/>
            <person name="Li D."/>
            <person name="Lambie S.C."/>
            <person name="Attwood G.T."/>
            <person name="Altermann E."/>
            <person name="Leahy S.C."/>
        </authorList>
    </citation>
    <scope>NUCLEOTIDE SEQUENCE [LARGE SCALE GENOMIC DNA]</scope>
    <source>
        <strain evidence="4">YLM1</strain>
    </source>
</reference>
<dbReference type="PANTHER" id="PTHR45947">
    <property type="entry name" value="SULFOQUINOVOSYL TRANSFERASE SQD2"/>
    <property type="match status" value="1"/>
</dbReference>
<proteinExistence type="predicted"/>
<dbReference type="Pfam" id="PF00534">
    <property type="entry name" value="Glycos_transf_1"/>
    <property type="match status" value="1"/>
</dbReference>
<feature type="domain" description="Glycosyl transferase family 1" evidence="1">
    <location>
        <begin position="190"/>
        <end position="356"/>
    </location>
</feature>
<keyword evidence="4" id="KW-1185">Reference proteome</keyword>
<dbReference type="InterPro" id="IPR028098">
    <property type="entry name" value="Glyco_trans_4-like_N"/>
</dbReference>
<dbReference type="KEGG" id="mol:YLM1_1147"/>
<evidence type="ECO:0000313" key="3">
    <source>
        <dbReference type="EMBL" id="AMK15704.1"/>
    </source>
</evidence>
<keyword evidence="3" id="KW-0808">Transferase</keyword>
<evidence type="ECO:0000313" key="4">
    <source>
        <dbReference type="Proteomes" id="UP000066376"/>
    </source>
</evidence>
<dbReference type="EMBL" id="CP014265">
    <property type="protein sequence ID" value="AMK15704.1"/>
    <property type="molecule type" value="Genomic_DNA"/>
</dbReference>
<evidence type="ECO:0000259" key="2">
    <source>
        <dbReference type="Pfam" id="PF13439"/>
    </source>
</evidence>
<dbReference type="InterPro" id="IPR001296">
    <property type="entry name" value="Glyco_trans_1"/>
</dbReference>
<dbReference type="GeneID" id="28489450"/>
<dbReference type="InterPro" id="IPR050194">
    <property type="entry name" value="Glycosyltransferase_grp1"/>
</dbReference>
<dbReference type="AlphaFoldDB" id="A0A126R0X1"/>